<dbReference type="InterPro" id="IPR000836">
    <property type="entry name" value="PRTase_dom"/>
</dbReference>
<dbReference type="CDD" id="cd06223">
    <property type="entry name" value="PRTases_typeI"/>
    <property type="match status" value="1"/>
</dbReference>
<proteinExistence type="predicted"/>
<organism evidence="2 3">
    <name type="scientific">Pseudomonas chlororaphis subsp. aureofaciens</name>
    <dbReference type="NCBI Taxonomy" id="587851"/>
    <lineage>
        <taxon>Bacteria</taxon>
        <taxon>Pseudomonadati</taxon>
        <taxon>Pseudomonadota</taxon>
        <taxon>Gammaproteobacteria</taxon>
        <taxon>Pseudomonadales</taxon>
        <taxon>Pseudomonadaceae</taxon>
        <taxon>Pseudomonas</taxon>
    </lineage>
</organism>
<dbReference type="Gene3D" id="3.30.1310.20">
    <property type="entry name" value="PRTase-like"/>
    <property type="match status" value="1"/>
</dbReference>
<dbReference type="InterPro" id="IPR029057">
    <property type="entry name" value="PRTase-like"/>
</dbReference>
<dbReference type="RefSeq" id="WP_124301650.1">
    <property type="nucleotide sequence ID" value="NZ_CP027749.1"/>
</dbReference>
<keyword evidence="2" id="KW-0808">Transferase</keyword>
<evidence type="ECO:0000313" key="2">
    <source>
        <dbReference type="EMBL" id="AZE30079.1"/>
    </source>
</evidence>
<evidence type="ECO:0000313" key="3">
    <source>
        <dbReference type="Proteomes" id="UP000280455"/>
    </source>
</evidence>
<sequence length="228" mass="24961">MSEYPSLQMTLRNRQAAGQGLVAPLQKYSRRPEVIVLALPRGGVPVAWEIARALEVRLDLMLVRKLGVPGHEELAMGAIASGGIRILNQDVLNGHHIGDAALQAVTQRETQELQRRDRVYRGDRAAPDLRRQVVILVDDGLATGASMHAAVQATRLQHPARIVVAVPLAPQETVDTLSFEVDELICPITPLWFVSIGNGYADFAQTSDEEVIELLQQAWQRPCEGAAV</sequence>
<feature type="domain" description="Phosphoribosyltransferase" evidence="1">
    <location>
        <begin position="30"/>
        <end position="191"/>
    </location>
</feature>
<evidence type="ECO:0000259" key="1">
    <source>
        <dbReference type="Pfam" id="PF00156"/>
    </source>
</evidence>
<dbReference type="SUPFAM" id="SSF53271">
    <property type="entry name" value="PRTase-like"/>
    <property type="match status" value="1"/>
</dbReference>
<gene>
    <name evidence="2" type="ORF">C4K07_3294</name>
</gene>
<protein>
    <submittedName>
        <fullName evidence="2">Phosphoribosyl transferase domain protein</fullName>
    </submittedName>
</protein>
<dbReference type="Pfam" id="PF00156">
    <property type="entry name" value="Pribosyltran"/>
    <property type="match status" value="1"/>
</dbReference>
<reference evidence="2 3" key="1">
    <citation type="submission" date="2018-03" db="EMBL/GenBank/DDBJ databases">
        <title>Diversity of phytobeneficial traits revealed by whole-genome analysis of worldwide-isolated phenazine-producing Pseudomonas spp.</title>
        <authorList>
            <person name="Biessy A."/>
            <person name="Novinscak A."/>
            <person name="Blom J."/>
            <person name="Leger G."/>
            <person name="Thomashow L.S."/>
            <person name="Cazorla F.M."/>
            <person name="Josic D."/>
            <person name="Filion M."/>
        </authorList>
    </citation>
    <scope>NUCLEOTIDE SEQUENCE [LARGE SCALE GENOMIC DNA]</scope>
    <source>
        <strain evidence="2 3">ChPhzS24</strain>
    </source>
</reference>
<dbReference type="AlphaFoldDB" id="A0AAD1E7L8"/>
<name>A0AAD1E7L8_9PSED</name>
<dbReference type="Gene3D" id="3.40.50.2020">
    <property type="match status" value="1"/>
</dbReference>
<dbReference type="GO" id="GO:0016740">
    <property type="term" value="F:transferase activity"/>
    <property type="evidence" value="ECO:0007669"/>
    <property type="project" value="UniProtKB-KW"/>
</dbReference>
<dbReference type="EMBL" id="CP027750">
    <property type="protein sequence ID" value="AZE30079.1"/>
    <property type="molecule type" value="Genomic_DNA"/>
</dbReference>
<accession>A0AAD1E7L8</accession>
<dbReference type="Proteomes" id="UP000280455">
    <property type="component" value="Chromosome"/>
</dbReference>